<sequence>MLRGTKSPFGRCRAHWSRRRLRSRDPNRSGELDRPRPRGPKAPPAAVHLPTLPGSGCECLPGLRAQRSGEGRPGLGACAPWDTVTLSVRSGSDAVQVPGPALPPAGQELDAHSQHVGCCGHCGAGVGHRLAADSGLGALHQRQVQEGRLAKLALRGPLWCMSRAAQAQRMDARTHLVAGGSSACSADYSAWVSVML</sequence>
<gene>
    <name evidence="2" type="ORF">GHT09_013756</name>
</gene>
<feature type="compositionally biased region" description="Basic residues" evidence="1">
    <location>
        <begin position="12"/>
        <end position="22"/>
    </location>
</feature>
<proteinExistence type="predicted"/>
<protein>
    <submittedName>
        <fullName evidence="2">Cytochrome b-c1 complex subunit 10</fullName>
    </submittedName>
</protein>
<dbReference type="AlphaFoldDB" id="A0A834UWY4"/>
<dbReference type="EMBL" id="WJEC01003117">
    <property type="protein sequence ID" value="KAF7475486.1"/>
    <property type="molecule type" value="Genomic_DNA"/>
</dbReference>
<evidence type="ECO:0000256" key="1">
    <source>
        <dbReference type="SAM" id="MobiDB-lite"/>
    </source>
</evidence>
<accession>A0A834UWY4</accession>
<feature type="region of interest" description="Disordered" evidence="1">
    <location>
        <begin position="1"/>
        <end position="50"/>
    </location>
</feature>
<evidence type="ECO:0000313" key="3">
    <source>
        <dbReference type="Proteomes" id="UP000662637"/>
    </source>
</evidence>
<reference evidence="2" key="1">
    <citation type="submission" date="2020-08" db="EMBL/GenBank/DDBJ databases">
        <authorList>
            <person name="Shumante A."/>
            <person name="Zimin A.V."/>
            <person name="Puiu D."/>
            <person name="Salzberg S.L."/>
        </authorList>
    </citation>
    <scope>NUCLEOTIDE SEQUENCE</scope>
    <source>
        <strain evidence="2">WC2-LM</strain>
        <tissue evidence="2">Liver</tissue>
    </source>
</reference>
<name>A0A834UWY4_MARMO</name>
<comment type="caution">
    <text evidence="2">The sequence shown here is derived from an EMBL/GenBank/DDBJ whole genome shotgun (WGS) entry which is preliminary data.</text>
</comment>
<feature type="compositionally biased region" description="Basic and acidic residues" evidence="1">
    <location>
        <begin position="23"/>
        <end position="36"/>
    </location>
</feature>
<organism evidence="2 3">
    <name type="scientific">Marmota monax</name>
    <name type="common">Woodchuck</name>
    <dbReference type="NCBI Taxonomy" id="9995"/>
    <lineage>
        <taxon>Eukaryota</taxon>
        <taxon>Metazoa</taxon>
        <taxon>Chordata</taxon>
        <taxon>Craniata</taxon>
        <taxon>Vertebrata</taxon>
        <taxon>Euteleostomi</taxon>
        <taxon>Mammalia</taxon>
        <taxon>Eutheria</taxon>
        <taxon>Euarchontoglires</taxon>
        <taxon>Glires</taxon>
        <taxon>Rodentia</taxon>
        <taxon>Sciuromorpha</taxon>
        <taxon>Sciuridae</taxon>
        <taxon>Xerinae</taxon>
        <taxon>Marmotini</taxon>
        <taxon>Marmota</taxon>
    </lineage>
</organism>
<evidence type="ECO:0000313" key="2">
    <source>
        <dbReference type="EMBL" id="KAF7475486.1"/>
    </source>
</evidence>
<dbReference type="Proteomes" id="UP000662637">
    <property type="component" value="Unassembled WGS sequence"/>
</dbReference>